<reference evidence="3" key="1">
    <citation type="submission" date="2021-03" db="EMBL/GenBank/DDBJ databases">
        <title>Chromosome level genome of the anhydrobiotic midge Polypedilum vanderplanki.</title>
        <authorList>
            <person name="Yoshida Y."/>
            <person name="Kikawada T."/>
            <person name="Gusev O."/>
        </authorList>
    </citation>
    <scope>NUCLEOTIDE SEQUENCE</scope>
    <source>
        <strain evidence="3">NIAS01</strain>
        <tissue evidence="3">Whole body or cell culture</tissue>
    </source>
</reference>
<keyword evidence="2" id="KW-0732">Signal</keyword>
<dbReference type="AlphaFoldDB" id="A0A9J6BCF4"/>
<evidence type="ECO:0000313" key="3">
    <source>
        <dbReference type="EMBL" id="KAG5667254.1"/>
    </source>
</evidence>
<dbReference type="EMBL" id="JADBJN010000004">
    <property type="protein sequence ID" value="KAG5667254.1"/>
    <property type="molecule type" value="Genomic_DNA"/>
</dbReference>
<dbReference type="Proteomes" id="UP001107558">
    <property type="component" value="Chromosome 4"/>
</dbReference>
<feature type="signal peptide" evidence="2">
    <location>
        <begin position="1"/>
        <end position="18"/>
    </location>
</feature>
<proteinExistence type="predicted"/>
<evidence type="ECO:0000256" key="2">
    <source>
        <dbReference type="SAM" id="SignalP"/>
    </source>
</evidence>
<feature type="chain" id="PRO_5039943415" evidence="2">
    <location>
        <begin position="19"/>
        <end position="116"/>
    </location>
</feature>
<comment type="caution">
    <text evidence="3">The sequence shown here is derived from an EMBL/GenBank/DDBJ whole genome shotgun (WGS) entry which is preliminary data.</text>
</comment>
<keyword evidence="4" id="KW-1185">Reference proteome</keyword>
<gene>
    <name evidence="3" type="ORF">PVAND_015243</name>
</gene>
<feature type="region of interest" description="Disordered" evidence="1">
    <location>
        <begin position="41"/>
        <end position="62"/>
    </location>
</feature>
<sequence length="116" mass="13345">MEVLKIVPFFLFVVLTCAQRGHYAGNRPIVDGLKGGSFETQLQPQQQQSNRGNAQNNKLMGNEIQPVNTNQLPSFSPFPNNLPQYNPYTLYNQLAAYQQPFWYQNSIPFYGIFNRQ</sequence>
<accession>A0A9J6BCF4</accession>
<name>A0A9J6BCF4_POLVA</name>
<evidence type="ECO:0000313" key="4">
    <source>
        <dbReference type="Proteomes" id="UP001107558"/>
    </source>
</evidence>
<protein>
    <submittedName>
        <fullName evidence="3">Uncharacterized protein</fullName>
    </submittedName>
</protein>
<evidence type="ECO:0000256" key="1">
    <source>
        <dbReference type="SAM" id="MobiDB-lite"/>
    </source>
</evidence>
<organism evidence="3 4">
    <name type="scientific">Polypedilum vanderplanki</name>
    <name type="common">Sleeping chironomid midge</name>
    <dbReference type="NCBI Taxonomy" id="319348"/>
    <lineage>
        <taxon>Eukaryota</taxon>
        <taxon>Metazoa</taxon>
        <taxon>Ecdysozoa</taxon>
        <taxon>Arthropoda</taxon>
        <taxon>Hexapoda</taxon>
        <taxon>Insecta</taxon>
        <taxon>Pterygota</taxon>
        <taxon>Neoptera</taxon>
        <taxon>Endopterygota</taxon>
        <taxon>Diptera</taxon>
        <taxon>Nematocera</taxon>
        <taxon>Chironomoidea</taxon>
        <taxon>Chironomidae</taxon>
        <taxon>Chironominae</taxon>
        <taxon>Polypedilum</taxon>
        <taxon>Polypedilum</taxon>
    </lineage>
</organism>